<dbReference type="EMBL" id="SRYA01000012">
    <property type="protein sequence ID" value="TGY96905.1"/>
    <property type="molecule type" value="Genomic_DNA"/>
</dbReference>
<organism evidence="1 2">
    <name type="scientific">Petralouisia muris</name>
    <dbReference type="NCBI Taxonomy" id="3032872"/>
    <lineage>
        <taxon>Bacteria</taxon>
        <taxon>Bacillati</taxon>
        <taxon>Bacillota</taxon>
        <taxon>Clostridia</taxon>
        <taxon>Lachnospirales</taxon>
        <taxon>Lachnospiraceae</taxon>
        <taxon>Petralouisia</taxon>
    </lineage>
</organism>
<comment type="caution">
    <text evidence="1">The sequence shown here is derived from an EMBL/GenBank/DDBJ whole genome shotgun (WGS) entry which is preliminary data.</text>
</comment>
<evidence type="ECO:0000313" key="1">
    <source>
        <dbReference type="EMBL" id="TGY96905.1"/>
    </source>
</evidence>
<keyword evidence="2" id="KW-1185">Reference proteome</keyword>
<evidence type="ECO:0000313" key="2">
    <source>
        <dbReference type="Proteomes" id="UP000304953"/>
    </source>
</evidence>
<accession>A0AC61RY10</accession>
<gene>
    <name evidence="1" type="ORF">E5329_07875</name>
</gene>
<dbReference type="Proteomes" id="UP000304953">
    <property type="component" value="Unassembled WGS sequence"/>
</dbReference>
<reference evidence="1" key="1">
    <citation type="submission" date="2019-04" db="EMBL/GenBank/DDBJ databases">
        <title>Microbes associate with the intestines of laboratory mice.</title>
        <authorList>
            <person name="Navarre W."/>
            <person name="Wong E."/>
            <person name="Huang K."/>
            <person name="Tropini C."/>
            <person name="Ng K."/>
            <person name="Yu B."/>
        </authorList>
    </citation>
    <scope>NUCLEOTIDE SEQUENCE</scope>
    <source>
        <strain evidence="1">NM01_1-7b</strain>
    </source>
</reference>
<protein>
    <submittedName>
        <fullName evidence="1">Uncharacterized protein</fullName>
    </submittedName>
</protein>
<proteinExistence type="predicted"/>
<name>A0AC61RY10_9FIRM</name>
<sequence>MDWYQEFYAGESIAGKKEKIRWKVLRNAGVINIYIIALSSNPENLLDIIPSWELMQKYYPKSELLVVGVDRGYENAIELAGTIIMDVYQETGTFQVRNYFLEKHRENQKKGHKWKSFLSF</sequence>